<keyword evidence="1" id="KW-1133">Transmembrane helix</keyword>
<accession>A0ABW0RFJ0</accession>
<feature type="transmembrane region" description="Helical" evidence="1">
    <location>
        <begin position="193"/>
        <end position="210"/>
    </location>
</feature>
<comment type="caution">
    <text evidence="2">The sequence shown here is derived from an EMBL/GenBank/DDBJ whole genome shotgun (WGS) entry which is preliminary data.</text>
</comment>
<keyword evidence="3" id="KW-1185">Reference proteome</keyword>
<dbReference type="Proteomes" id="UP001596055">
    <property type="component" value="Unassembled WGS sequence"/>
</dbReference>
<organism evidence="2 3">
    <name type="scientific">Marinobacter koreensis</name>
    <dbReference type="NCBI Taxonomy" id="335974"/>
    <lineage>
        <taxon>Bacteria</taxon>
        <taxon>Pseudomonadati</taxon>
        <taxon>Pseudomonadota</taxon>
        <taxon>Gammaproteobacteria</taxon>
        <taxon>Pseudomonadales</taxon>
        <taxon>Marinobacteraceae</taxon>
        <taxon>Marinobacter</taxon>
    </lineage>
</organism>
<feature type="transmembrane region" description="Helical" evidence="1">
    <location>
        <begin position="12"/>
        <end position="33"/>
    </location>
</feature>
<sequence length="246" mass="26335">MSLNALYADVLYIFALTTLAGACIPLGGVLASIERISPNWLEQEFRHFLIAFGGGILVGAVAVVLVPEGLKEMGHSVLGIYFILGGGLLFFGIERLLGVKQKEAPQLTGVLLDYIPEAAALGGLIVASPKIAPLLAALIALQNLPEGFNAYRELNDQPGYTPRKTLRFMSMLVISGPVAGLLGYFFLAGHREVLGAIMLVASGGILYLIFQDIAPQSRLNHHWSPPLGAVFGFCLTMYSDMLVSYG</sequence>
<evidence type="ECO:0000313" key="3">
    <source>
        <dbReference type="Proteomes" id="UP001596055"/>
    </source>
</evidence>
<evidence type="ECO:0000313" key="2">
    <source>
        <dbReference type="EMBL" id="MFC5543536.1"/>
    </source>
</evidence>
<proteinExistence type="predicted"/>
<keyword evidence="1" id="KW-0472">Membrane</keyword>
<feature type="transmembrane region" description="Helical" evidence="1">
    <location>
        <begin position="78"/>
        <end position="97"/>
    </location>
</feature>
<dbReference type="EMBL" id="JBHSNL010000001">
    <property type="protein sequence ID" value="MFC5543536.1"/>
    <property type="molecule type" value="Genomic_DNA"/>
</dbReference>
<dbReference type="RefSeq" id="WP_248157149.1">
    <property type="nucleotide sequence ID" value="NZ_JAKZAJ010000003.1"/>
</dbReference>
<feature type="transmembrane region" description="Helical" evidence="1">
    <location>
        <begin position="168"/>
        <end position="187"/>
    </location>
</feature>
<keyword evidence="1" id="KW-0812">Transmembrane</keyword>
<reference evidence="3" key="1">
    <citation type="journal article" date="2019" name="Int. J. Syst. Evol. Microbiol.">
        <title>The Global Catalogue of Microorganisms (GCM) 10K type strain sequencing project: providing services to taxonomists for standard genome sequencing and annotation.</title>
        <authorList>
            <consortium name="The Broad Institute Genomics Platform"/>
            <consortium name="The Broad Institute Genome Sequencing Center for Infectious Disease"/>
            <person name="Wu L."/>
            <person name="Ma J."/>
        </authorList>
    </citation>
    <scope>NUCLEOTIDE SEQUENCE [LARGE SCALE GENOMIC DNA]</scope>
    <source>
        <strain evidence="3">CGMCC 4.1799</strain>
    </source>
</reference>
<protein>
    <submittedName>
        <fullName evidence="2">ZIP family metal transporter</fullName>
    </submittedName>
</protein>
<name>A0ABW0RFJ0_9GAMM</name>
<feature type="transmembrane region" description="Helical" evidence="1">
    <location>
        <begin position="45"/>
        <end position="66"/>
    </location>
</feature>
<evidence type="ECO:0000256" key="1">
    <source>
        <dbReference type="SAM" id="Phobius"/>
    </source>
</evidence>
<gene>
    <name evidence="2" type="ORF">ACFPQA_00565</name>
</gene>